<feature type="region of interest" description="Disordered" evidence="1">
    <location>
        <begin position="1662"/>
        <end position="1735"/>
    </location>
</feature>
<dbReference type="PANTHER" id="PTHR10887">
    <property type="entry name" value="DNA2/NAM7 HELICASE FAMILY"/>
    <property type="match status" value="1"/>
</dbReference>
<evidence type="ECO:0000259" key="2">
    <source>
        <dbReference type="Pfam" id="PF13086"/>
    </source>
</evidence>
<dbReference type="InterPro" id="IPR049468">
    <property type="entry name" value="Restrct_endonuc-II-like_dom"/>
</dbReference>
<proteinExistence type="predicted"/>
<dbReference type="Gene3D" id="3.40.50.300">
    <property type="entry name" value="P-loop containing nucleotide triphosphate hydrolases"/>
    <property type="match status" value="3"/>
</dbReference>
<dbReference type="Pfam" id="PF13087">
    <property type="entry name" value="AAA_12"/>
    <property type="match status" value="1"/>
</dbReference>
<feature type="region of interest" description="Disordered" evidence="1">
    <location>
        <begin position="75"/>
        <end position="132"/>
    </location>
</feature>
<keyword evidence="6" id="KW-1185">Reference proteome</keyword>
<dbReference type="InterPro" id="IPR027417">
    <property type="entry name" value="P-loop_NTPase"/>
</dbReference>
<dbReference type="SUPFAM" id="SSF52980">
    <property type="entry name" value="Restriction endonuclease-like"/>
    <property type="match status" value="1"/>
</dbReference>
<dbReference type="Pfam" id="PF13086">
    <property type="entry name" value="AAA_11"/>
    <property type="match status" value="1"/>
</dbReference>
<gene>
    <name evidence="5" type="ORF">SBRY_30848</name>
</gene>
<protein>
    <submittedName>
        <fullName evidence="5">Part of AAA domain-containing protein</fullName>
    </submittedName>
</protein>
<dbReference type="PANTHER" id="PTHR10887:SF530">
    <property type="entry name" value="SUPERFAMILY I DNA HELICASES"/>
    <property type="match status" value="1"/>
</dbReference>
<dbReference type="Pfam" id="PF13195">
    <property type="entry name" value="DUF4011"/>
    <property type="match status" value="1"/>
</dbReference>
<accession>A0A9W4H1Q5</accession>
<evidence type="ECO:0000259" key="4">
    <source>
        <dbReference type="Pfam" id="PF18741"/>
    </source>
</evidence>
<dbReference type="Gene3D" id="3.40.960.10">
    <property type="entry name" value="VSR Endonuclease"/>
    <property type="match status" value="1"/>
</dbReference>
<feature type="compositionally biased region" description="Polar residues" evidence="1">
    <location>
        <begin position="120"/>
        <end position="129"/>
    </location>
</feature>
<dbReference type="InterPro" id="IPR041679">
    <property type="entry name" value="DNA2/NAM7-like_C"/>
</dbReference>
<dbReference type="Proteomes" id="UP001153328">
    <property type="component" value="Unassembled WGS sequence"/>
</dbReference>
<dbReference type="CDD" id="cd18808">
    <property type="entry name" value="SF1_C_Upf1"/>
    <property type="match status" value="1"/>
</dbReference>
<evidence type="ECO:0000259" key="3">
    <source>
        <dbReference type="Pfam" id="PF13087"/>
    </source>
</evidence>
<evidence type="ECO:0000313" key="5">
    <source>
        <dbReference type="EMBL" id="CAG7643598.1"/>
    </source>
</evidence>
<name>A0A9W4H1Q5_9ACTN</name>
<sequence length="1874" mass="203397">MAVRPPMAPADRKRLEKLLGSWRDSLIDLSFRNRLLNYQRRSTSVGMDIAAPGLLSVIEALGRGCGFAEVREPQTDGVETVPGPGTTLAKTNSGTLPADSRPIDTPASRQGIGGRRPAVSLTTSKTSQAEQDRHLKRLATVTREKYNDYGLWVLNLGVGFLDWKPAPSAEKGLSSPLVMVPVLLERRGASYVLKLNADEEPVLNPALGIKMSELSVDWPRPDQVELGGIPELIDSVRRAVTRHREWKVTARIVLDTFNSSKEVMYRDLLENADRVMGSSLVRALGLGADSGLPAATFDFEPADIEHIDALQPPEKAPMVLDADSSQRQCVAAALDGRSFVMDGPPGTGKSQTITNMIAGLLEQGRTVLFVSEKAAALDVVRNRLSDVGLGDYVLALHSNTAGRKQVAQELGRALAASRRTLSGGSQVELGRVRKLREELSAYASAMNDIRPGLGMSLHDALGRIALLDTADPLPASDTFDAGALSEQRLSDAENAALQVAASWRPALEGTGFSWYGLKDTGNPLLALDMASEALSRLDSALAGHADLLSELGWEGARAAPRLAAVLQTAGRRPDVPREWLTADPESLRTDVRAFLERMNQVTAAERPAEQELGSAWGRLPLGVDSEPSAAETALSSLVPPPVDLASLTADDVRHLAQRLDSDADGLEQAGRSLAAVSRMYGLPEPETCDEALRLGRLAELAALPDEAKPQPSWLTAEGLTDARRAAQALRESVHALVAARQRAEAIFTEQVLGEESLDEVAERFATVHRSFTGALSSARRADSRLVRSWLVGGGKVTKAVVGALPAAVAWQRAARGFGAETATHASALGTLWQGEDTDFAMVDVLVARADEITALAPRVLDRGLLTRELAAGGAPHPAAKRSADEAVARLTEWRNSLVLPPAAGPSYELENGSLLAAAAWSRAHVAPLWAAEPLIRVVEETAAAGGGGHLAPGRWTLSASRTAIRKVRDARSASAAFESAADTDRKLLGDLYEGRATSATALTVAGEWVAELRAACGMDVSSAMGTALAGILYEADADPELEASGRRWSQASEGLVELFRTERAAPLRTALQLSSDAARQALDVLGTDRGGPDEWRAYDEGRGVLDELGLGDLVDRAVRRSVEPDDFPRVVERAVLRAWADAQLSADKRLATTRSVDRDGLVKRFQQLDTKLTDYARARVIHACDARRPRTVIDPGAVLIRREGEKKSRHKPVRVLLDTARDTVRLIKPCFMMSPLTVSRFLPSDIHFDVVIFDEASQVLPQDAVNCVYRGRSLIVAGDQKQLPPTSFFSSTGDDEAEAEDEELPERFDSVLDMCKASGLLPSLSLRWHYRSRHEALIAFSNHEFYKESMTTFPGAHAEGEDVGVAFFHAPEGVYRSGSAARDNPGEAAEVARRVIHHFTTRKGKSLGVVALSQPQAVAIQDAVDAARRTRPDLDDSFSEGRLDGFFVKNLESVQGDERDVMIMSVGYGADANGKFSMNFGPMNKPDGWRRLNVAATRARYRMEVVASFDPAELRETASESFRYFQRYLRYAQSGLAALAPSPVDGDAQPESPFEESVLAVLQKLGYDVQPQVGVAGYRIDLGIRHPRLPGRFVLGVECDGAMYHSSKAARDRDRLREGVLRGLGWELHRIWGTDWYRDRAGAESRLRTAVESAIAHAAVPNASVTRPIEHTTTPTPQGSVLPEVSVPAARSNRQPASGSTQRRSPRREPVASSDRGPATSVPRESFPISALASTSRQRLTHELTQIRAALAEPQLRVPRETDDSWRKREKRREQLEERAVYLQRILRSVPAAQRTSGGPVVAPGRLVGLIFDGTDAVEEYEITSQRPIIDDIQVLSPFTELGAALLWREAGTRVEYTDGRGGRSHVRIRHVRD</sequence>
<dbReference type="InterPro" id="IPR041677">
    <property type="entry name" value="DNA2/NAM7_AAA_11"/>
</dbReference>
<feature type="domain" description="Restriction endonuclease type II-like" evidence="4">
    <location>
        <begin position="1554"/>
        <end position="1650"/>
    </location>
</feature>
<feature type="domain" description="DNA2/NAM7 helicase helicase" evidence="2">
    <location>
        <begin position="323"/>
        <end position="386"/>
    </location>
</feature>
<organism evidence="5 6">
    <name type="scientific">Actinacidiphila bryophytorum</name>
    <dbReference type="NCBI Taxonomy" id="1436133"/>
    <lineage>
        <taxon>Bacteria</taxon>
        <taxon>Bacillati</taxon>
        <taxon>Actinomycetota</taxon>
        <taxon>Actinomycetes</taxon>
        <taxon>Kitasatosporales</taxon>
        <taxon>Streptomycetaceae</taxon>
        <taxon>Actinacidiphila</taxon>
    </lineage>
</organism>
<dbReference type="InterPro" id="IPR025103">
    <property type="entry name" value="DUF4011"/>
</dbReference>
<dbReference type="InterPro" id="IPR045055">
    <property type="entry name" value="DNA2/NAM7-like"/>
</dbReference>
<dbReference type="EMBL" id="CAJVAX010000017">
    <property type="protein sequence ID" value="CAG7643598.1"/>
    <property type="molecule type" value="Genomic_DNA"/>
</dbReference>
<comment type="caution">
    <text evidence="5">The sequence shown here is derived from an EMBL/GenBank/DDBJ whole genome shotgun (WGS) entry which is preliminary data.</text>
</comment>
<dbReference type="Pfam" id="PF18741">
    <property type="entry name" value="MTES_1575"/>
    <property type="match status" value="1"/>
</dbReference>
<dbReference type="GO" id="GO:0004386">
    <property type="term" value="F:helicase activity"/>
    <property type="evidence" value="ECO:0007669"/>
    <property type="project" value="InterPro"/>
</dbReference>
<reference evidence="5" key="1">
    <citation type="submission" date="2021-06" db="EMBL/GenBank/DDBJ databases">
        <authorList>
            <person name="Arsene-Ploetze F."/>
        </authorList>
    </citation>
    <scope>NUCLEOTIDE SEQUENCE</scope>
    <source>
        <strain evidence="5">SBRY1</strain>
    </source>
</reference>
<evidence type="ECO:0000256" key="1">
    <source>
        <dbReference type="SAM" id="MobiDB-lite"/>
    </source>
</evidence>
<dbReference type="RefSeq" id="WP_205043106.1">
    <property type="nucleotide sequence ID" value="NZ_JAFFIX010000002.1"/>
</dbReference>
<dbReference type="InterPro" id="IPR011335">
    <property type="entry name" value="Restrct_endonuc-II-like"/>
</dbReference>
<dbReference type="InterPro" id="IPR047187">
    <property type="entry name" value="SF1_C_Upf1"/>
</dbReference>
<feature type="domain" description="DNA2/NAM7 helicase-like C-terminal" evidence="3">
    <location>
        <begin position="1321"/>
        <end position="1508"/>
    </location>
</feature>
<feature type="compositionally biased region" description="Polar residues" evidence="1">
    <location>
        <begin position="1692"/>
        <end position="1703"/>
    </location>
</feature>
<evidence type="ECO:0000313" key="6">
    <source>
        <dbReference type="Proteomes" id="UP001153328"/>
    </source>
</evidence>
<dbReference type="FunFam" id="3.40.960.10:FF:000002">
    <property type="entry name" value="DNA helicase related protein"/>
    <property type="match status" value="1"/>
</dbReference>
<dbReference type="SUPFAM" id="SSF52540">
    <property type="entry name" value="P-loop containing nucleoside triphosphate hydrolases"/>
    <property type="match status" value="1"/>
</dbReference>